<feature type="transmembrane region" description="Helical" evidence="7">
    <location>
        <begin position="90"/>
        <end position="109"/>
    </location>
</feature>
<proteinExistence type="predicted"/>
<evidence type="ECO:0000256" key="1">
    <source>
        <dbReference type="ARBA" id="ARBA00004651"/>
    </source>
</evidence>
<comment type="caution">
    <text evidence="8">The sequence shown here is derived from an EMBL/GenBank/DDBJ whole genome shotgun (WGS) entry which is preliminary data.</text>
</comment>
<protein>
    <submittedName>
        <fullName evidence="8">Polysaccharide biosynthesis protein</fullName>
    </submittedName>
</protein>
<feature type="region of interest" description="Disordered" evidence="6">
    <location>
        <begin position="496"/>
        <end position="515"/>
    </location>
</feature>
<dbReference type="Proteomes" id="UP000241167">
    <property type="component" value="Unassembled WGS sequence"/>
</dbReference>
<evidence type="ECO:0000256" key="7">
    <source>
        <dbReference type="SAM" id="Phobius"/>
    </source>
</evidence>
<organism evidence="8 9">
    <name type="scientific">Allosphingosinicella deserti</name>
    <dbReference type="NCBI Taxonomy" id="2116704"/>
    <lineage>
        <taxon>Bacteria</taxon>
        <taxon>Pseudomonadati</taxon>
        <taxon>Pseudomonadota</taxon>
        <taxon>Alphaproteobacteria</taxon>
        <taxon>Sphingomonadales</taxon>
        <taxon>Sphingomonadaceae</taxon>
        <taxon>Allosphingosinicella</taxon>
    </lineage>
</organism>
<keyword evidence="9" id="KW-1185">Reference proteome</keyword>
<dbReference type="RefSeq" id="WP_106512415.1">
    <property type="nucleotide sequence ID" value="NZ_PXYI01000002.1"/>
</dbReference>
<feature type="transmembrane region" description="Helical" evidence="7">
    <location>
        <begin position="300"/>
        <end position="317"/>
    </location>
</feature>
<evidence type="ECO:0000256" key="2">
    <source>
        <dbReference type="ARBA" id="ARBA00022475"/>
    </source>
</evidence>
<keyword evidence="2" id="KW-1003">Cell membrane</keyword>
<dbReference type="EMBL" id="PXYI01000002">
    <property type="protein sequence ID" value="PSJ42246.1"/>
    <property type="molecule type" value="Genomic_DNA"/>
</dbReference>
<dbReference type="OrthoDB" id="7388052at2"/>
<sequence>MTNPPGDGEDIAALARGGRTNFFGFLLRLAARLPFLFIAGRLYGPELLGRFAYAVIVIEFAAQLATLGLKRGLAQQLSTTDQPHSCIVMDAILAGLIASGVATIILMFFPKAMFPTGEMYGAEWLLPLVIFAIAGTDIALAALAYRRNIRATVTARAIVEPWTISIGAGLLYFVSSRDGLIFAYVCSVTGALIAALIPLYKSYGLPRGWKPNPAQLLLVARKNVPLAAADAIEWGSRRLDIAILGLFVAPYFVGVYYVAQQVASLPQKLKTSFDPILAPVITQRLAEGDHKAVAKQVRQVGFWVIAAQAGVALALALPGEAVMGLVGREFVGGTGALAFLLAAEVIAATAAVSEAALVYVARHRNLMISLLMIVTQAVLTIAVITAMRSLGWPQTWQAAGAALSLCLALGLSSILKSRLLGRLLEAPVQGWRWPLIWAAAGAIVVGAFFTWLPPSLEWVELALGVPAILVTFGAIVWKRGFTHEDRVLFRMKKGEEPELPTPLGVTPPGAEPPMR</sequence>
<name>A0A2P7QWB2_9SPHN</name>
<keyword evidence="4 7" id="KW-1133">Transmembrane helix</keyword>
<keyword evidence="3 7" id="KW-0812">Transmembrane</keyword>
<evidence type="ECO:0000256" key="4">
    <source>
        <dbReference type="ARBA" id="ARBA00022989"/>
    </source>
</evidence>
<feature type="transmembrane region" description="Helical" evidence="7">
    <location>
        <begin position="396"/>
        <end position="415"/>
    </location>
</feature>
<dbReference type="GO" id="GO:0005886">
    <property type="term" value="C:plasma membrane"/>
    <property type="evidence" value="ECO:0007669"/>
    <property type="project" value="UniProtKB-SubCell"/>
</dbReference>
<feature type="transmembrane region" description="Helical" evidence="7">
    <location>
        <begin position="25"/>
        <end position="44"/>
    </location>
</feature>
<dbReference type="Pfam" id="PF13440">
    <property type="entry name" value="Polysacc_synt_3"/>
    <property type="match status" value="1"/>
</dbReference>
<dbReference type="AlphaFoldDB" id="A0A2P7QWB2"/>
<comment type="subcellular location">
    <subcellularLocation>
        <location evidence="1">Cell membrane</location>
        <topology evidence="1">Multi-pass membrane protein</topology>
    </subcellularLocation>
</comment>
<feature type="transmembrane region" description="Helical" evidence="7">
    <location>
        <begin position="50"/>
        <end position="69"/>
    </location>
</feature>
<evidence type="ECO:0000313" key="8">
    <source>
        <dbReference type="EMBL" id="PSJ42246.1"/>
    </source>
</evidence>
<accession>A0A2P7QWB2</accession>
<keyword evidence="5 7" id="KW-0472">Membrane</keyword>
<feature type="transmembrane region" description="Helical" evidence="7">
    <location>
        <begin position="124"/>
        <end position="145"/>
    </location>
</feature>
<dbReference type="PANTHER" id="PTHR30250">
    <property type="entry name" value="PST FAMILY PREDICTED COLANIC ACID TRANSPORTER"/>
    <property type="match status" value="1"/>
</dbReference>
<gene>
    <name evidence="8" type="ORF">C7I55_04710</name>
</gene>
<dbReference type="InterPro" id="IPR050833">
    <property type="entry name" value="Poly_Biosynth_Transport"/>
</dbReference>
<evidence type="ECO:0000256" key="3">
    <source>
        <dbReference type="ARBA" id="ARBA00022692"/>
    </source>
</evidence>
<evidence type="ECO:0000256" key="6">
    <source>
        <dbReference type="SAM" id="MobiDB-lite"/>
    </source>
</evidence>
<evidence type="ECO:0000256" key="5">
    <source>
        <dbReference type="ARBA" id="ARBA00023136"/>
    </source>
</evidence>
<dbReference type="PANTHER" id="PTHR30250:SF11">
    <property type="entry name" value="O-ANTIGEN TRANSPORTER-RELATED"/>
    <property type="match status" value="1"/>
</dbReference>
<feature type="transmembrane region" description="Helical" evidence="7">
    <location>
        <begin position="458"/>
        <end position="477"/>
    </location>
</feature>
<feature type="transmembrane region" description="Helical" evidence="7">
    <location>
        <begin position="435"/>
        <end position="452"/>
    </location>
</feature>
<evidence type="ECO:0000313" key="9">
    <source>
        <dbReference type="Proteomes" id="UP000241167"/>
    </source>
</evidence>
<feature type="transmembrane region" description="Helical" evidence="7">
    <location>
        <begin position="337"/>
        <end position="361"/>
    </location>
</feature>
<feature type="transmembrane region" description="Helical" evidence="7">
    <location>
        <begin position="181"/>
        <end position="200"/>
    </location>
</feature>
<reference evidence="8 9" key="1">
    <citation type="submission" date="2018-03" db="EMBL/GenBank/DDBJ databases">
        <title>The draft genome of Sphingosinicella sp. GL-C-18.</title>
        <authorList>
            <person name="Liu L."/>
            <person name="Li L."/>
            <person name="Liang L."/>
            <person name="Zhang X."/>
            <person name="Wang T."/>
        </authorList>
    </citation>
    <scope>NUCLEOTIDE SEQUENCE [LARGE SCALE GENOMIC DNA]</scope>
    <source>
        <strain evidence="8 9">GL-C-18</strain>
    </source>
</reference>
<feature type="transmembrane region" description="Helical" evidence="7">
    <location>
        <begin position="368"/>
        <end position="390"/>
    </location>
</feature>